<gene>
    <name evidence="1" type="ORF">BD293_4403</name>
</gene>
<organism evidence="1 2">
    <name type="scientific">Roseinatronobacter monicus</name>
    <dbReference type="NCBI Taxonomy" id="393481"/>
    <lineage>
        <taxon>Bacteria</taxon>
        <taxon>Pseudomonadati</taxon>
        <taxon>Pseudomonadota</taxon>
        <taxon>Alphaproteobacteria</taxon>
        <taxon>Rhodobacterales</taxon>
        <taxon>Paracoccaceae</taxon>
        <taxon>Roseinatronobacter</taxon>
    </lineage>
</organism>
<dbReference type="InterPro" id="IPR021254">
    <property type="entry name" value="DUF2806"/>
</dbReference>
<sequence length="364" mass="40280">MGWPGEKVLVRVIDTLEKGIGGALRPWQTRRVGKANAEVRMQERLLLEQVELDIADLKAGRKKLDVNGKLIACDVSSPMLLEGPKPAKVKRIEHKPAESLEFAQAAHEAAQAQEMQQAVNLKKIALYAEEEAEELDQQFEGLEAGGTNRQPDLDADWFAKWRTGAQEVSKDEMQRLWGKLLAGEVATPGSYSMHTIEFLSRMSSADAAALAHVAPFVTSIGIIKVTDKDFKNLGLTFSHLLYLDDLGLINGTNAIEGITWTLGQIEQENGRSVSTLDVGRDALVFFHSEGGERQSKLKFNVYTLTRVGREVLTLASFPIHPEYLKLICDLGISQEVEEVQIGTFSPDRTQVHSLRTIAKKPVPN</sequence>
<protein>
    <submittedName>
        <fullName evidence="1">Uncharacterized protein DUF2806</fullName>
    </submittedName>
</protein>
<dbReference type="AlphaFoldDB" id="A0A543K3R9"/>
<dbReference type="RefSeq" id="WP_246086440.1">
    <property type="nucleotide sequence ID" value="NZ_VFPT01000005.1"/>
</dbReference>
<reference evidence="1 2" key="1">
    <citation type="submission" date="2019-06" db="EMBL/GenBank/DDBJ databases">
        <title>Genomic Encyclopedia of Archaeal and Bacterial Type Strains, Phase II (KMG-II): from individual species to whole genera.</title>
        <authorList>
            <person name="Goeker M."/>
        </authorList>
    </citation>
    <scope>NUCLEOTIDE SEQUENCE [LARGE SCALE GENOMIC DNA]</scope>
    <source>
        <strain evidence="1 2">DSM 18423</strain>
    </source>
</reference>
<keyword evidence="2" id="KW-1185">Reference proteome</keyword>
<evidence type="ECO:0000313" key="1">
    <source>
        <dbReference type="EMBL" id="TQM89727.1"/>
    </source>
</evidence>
<proteinExistence type="predicted"/>
<dbReference type="Pfam" id="PF10987">
    <property type="entry name" value="DUF2806"/>
    <property type="match status" value="1"/>
</dbReference>
<accession>A0A543K3R9</accession>
<evidence type="ECO:0000313" key="2">
    <source>
        <dbReference type="Proteomes" id="UP000320582"/>
    </source>
</evidence>
<comment type="caution">
    <text evidence="1">The sequence shown here is derived from an EMBL/GenBank/DDBJ whole genome shotgun (WGS) entry which is preliminary data.</text>
</comment>
<dbReference type="Proteomes" id="UP000320582">
    <property type="component" value="Unassembled WGS sequence"/>
</dbReference>
<dbReference type="EMBL" id="VFPT01000005">
    <property type="protein sequence ID" value="TQM89727.1"/>
    <property type="molecule type" value="Genomic_DNA"/>
</dbReference>
<name>A0A543K3R9_9RHOB</name>